<evidence type="ECO:0000313" key="3">
    <source>
        <dbReference type="Proteomes" id="UP000057609"/>
    </source>
</evidence>
<feature type="transmembrane region" description="Helical" evidence="1">
    <location>
        <begin position="12"/>
        <end position="34"/>
    </location>
</feature>
<evidence type="ECO:0000313" key="2">
    <source>
        <dbReference type="EMBL" id="AJE04820.1"/>
    </source>
</evidence>
<reference evidence="2 3" key="1">
    <citation type="journal article" date="2015" name="Genome Announc.">
        <title>Complete Genome of Geobacter pickeringii G13T, a Metal-Reducing Isolate from Sedimentary Kaolin Deposits.</title>
        <authorList>
            <person name="Badalamenti J.P."/>
            <person name="Bond D.R."/>
        </authorList>
    </citation>
    <scope>NUCLEOTIDE SEQUENCE [LARGE SCALE GENOMIC DNA]</scope>
    <source>
        <strain evidence="2 3">G13</strain>
    </source>
</reference>
<sequence>MPDFSSEKGYTLVEILVVIVILAIVSAGITTVFITGLTEYGVREVTIRMQQQARLAMYDLERELKLAGYGFMDFGNLKINVYSKSANAVVSWAIVEANSVTGAASNTDSILIRYQTVDPATVPDVTIATNHPDSSVNTPVSDASGFAQGDLFFIYDPTDLTKPASMLQVSTTPSSKNDTLKHSSGSNWEYNPPNAGINIFPPGGYGVGCKVVNLSTLGVKWVQYHVDSNSNLIKESSTAPQAHIVATGIEDLQIRYQFKDGVWLNAPVKDDANHDINNLRALKVSIIARTANPDPRYGGSQPFQLTGPQGDGVVYSGGGYRRMTMSSTISLRNLVMRDKLQ</sequence>
<gene>
    <name evidence="2" type="ORF">GPICK_05100</name>
</gene>
<dbReference type="Proteomes" id="UP000057609">
    <property type="component" value="Chromosome"/>
</dbReference>
<dbReference type="STRING" id="345632.GPICK_05100"/>
<evidence type="ECO:0000256" key="1">
    <source>
        <dbReference type="SAM" id="Phobius"/>
    </source>
</evidence>
<accession>A0A0B5BK11</accession>
<keyword evidence="1" id="KW-0472">Membrane</keyword>
<dbReference type="NCBIfam" id="TIGR02532">
    <property type="entry name" value="IV_pilin_GFxxxE"/>
    <property type="match status" value="1"/>
</dbReference>
<dbReference type="HOGENOM" id="CLU_803535_0_0_7"/>
<organism evidence="2 3">
    <name type="scientific">Geobacter pickeringii</name>
    <dbReference type="NCBI Taxonomy" id="345632"/>
    <lineage>
        <taxon>Bacteria</taxon>
        <taxon>Pseudomonadati</taxon>
        <taxon>Thermodesulfobacteriota</taxon>
        <taxon>Desulfuromonadia</taxon>
        <taxon>Geobacterales</taxon>
        <taxon>Geobacteraceae</taxon>
        <taxon>Geobacter</taxon>
    </lineage>
</organism>
<evidence type="ECO:0008006" key="4">
    <source>
        <dbReference type="Google" id="ProtNLM"/>
    </source>
</evidence>
<keyword evidence="1" id="KW-1133">Transmembrane helix</keyword>
<dbReference type="KEGG" id="gpi:GPICK_05100"/>
<dbReference type="EMBL" id="CP009788">
    <property type="protein sequence ID" value="AJE04820.1"/>
    <property type="molecule type" value="Genomic_DNA"/>
</dbReference>
<proteinExistence type="predicted"/>
<protein>
    <recommendedName>
        <fullName evidence="4">Pilus assembly protein PilW</fullName>
    </recommendedName>
</protein>
<dbReference type="AlphaFoldDB" id="A0A0B5BK11"/>
<dbReference type="InterPro" id="IPR032092">
    <property type="entry name" value="PilW"/>
</dbReference>
<name>A0A0B5BK11_9BACT</name>
<dbReference type="Pfam" id="PF07963">
    <property type="entry name" value="N_methyl"/>
    <property type="match status" value="1"/>
</dbReference>
<dbReference type="GO" id="GO:0043683">
    <property type="term" value="P:type IV pilus assembly"/>
    <property type="evidence" value="ECO:0007669"/>
    <property type="project" value="InterPro"/>
</dbReference>
<dbReference type="OrthoDB" id="5398402at2"/>
<dbReference type="InterPro" id="IPR012902">
    <property type="entry name" value="N_methyl_site"/>
</dbReference>
<keyword evidence="1" id="KW-0812">Transmembrane</keyword>
<keyword evidence="3" id="KW-1185">Reference proteome</keyword>
<dbReference type="RefSeq" id="WP_039745342.1">
    <property type="nucleotide sequence ID" value="NZ_CP009788.1"/>
</dbReference>
<dbReference type="Pfam" id="PF16074">
    <property type="entry name" value="PilW"/>
    <property type="match status" value="1"/>
</dbReference>
<dbReference type="PROSITE" id="PS00409">
    <property type="entry name" value="PROKAR_NTER_METHYL"/>
    <property type="match status" value="1"/>
</dbReference>